<reference evidence="9 10" key="1">
    <citation type="submission" date="2019-03" db="EMBL/GenBank/DDBJ databases">
        <title>Sequencing the genomes of 1000 actinobacteria strains.</title>
        <authorList>
            <person name="Klenk H.-P."/>
        </authorList>
    </citation>
    <scope>NUCLEOTIDE SEQUENCE [LARGE SCALE GENOMIC DNA]</scope>
    <source>
        <strain evidence="9 10">DSM 44969</strain>
    </source>
</reference>
<dbReference type="GO" id="GO:0022857">
    <property type="term" value="F:transmembrane transporter activity"/>
    <property type="evidence" value="ECO:0007669"/>
    <property type="project" value="InterPro"/>
</dbReference>
<evidence type="ECO:0000256" key="7">
    <source>
        <dbReference type="SAM" id="Phobius"/>
    </source>
</evidence>
<accession>A0A4R1HWS3</accession>
<dbReference type="Gene3D" id="1.20.1250.20">
    <property type="entry name" value="MFS general substrate transporter like domains"/>
    <property type="match status" value="2"/>
</dbReference>
<dbReference type="SUPFAM" id="SSF103473">
    <property type="entry name" value="MFS general substrate transporter"/>
    <property type="match status" value="1"/>
</dbReference>
<feature type="transmembrane region" description="Helical" evidence="7">
    <location>
        <begin position="307"/>
        <end position="329"/>
    </location>
</feature>
<feature type="transmembrane region" description="Helical" evidence="7">
    <location>
        <begin position="242"/>
        <end position="267"/>
    </location>
</feature>
<evidence type="ECO:0000256" key="6">
    <source>
        <dbReference type="ARBA" id="ARBA00023136"/>
    </source>
</evidence>
<dbReference type="EMBL" id="SMFZ01000002">
    <property type="protein sequence ID" value="TCK21992.1"/>
    <property type="molecule type" value="Genomic_DNA"/>
</dbReference>
<dbReference type="RefSeq" id="WP_132430667.1">
    <property type="nucleotide sequence ID" value="NZ_SMFZ01000002.1"/>
</dbReference>
<feature type="transmembrane region" description="Helical" evidence="7">
    <location>
        <begin position="28"/>
        <end position="47"/>
    </location>
</feature>
<feature type="transmembrane region" description="Helical" evidence="7">
    <location>
        <begin position="279"/>
        <end position="300"/>
    </location>
</feature>
<dbReference type="InterPro" id="IPR036259">
    <property type="entry name" value="MFS_trans_sf"/>
</dbReference>
<dbReference type="Pfam" id="PF07690">
    <property type="entry name" value="MFS_1"/>
    <property type="match status" value="1"/>
</dbReference>
<evidence type="ECO:0000313" key="10">
    <source>
        <dbReference type="Proteomes" id="UP000295560"/>
    </source>
</evidence>
<feature type="transmembrane region" description="Helical" evidence="7">
    <location>
        <begin position="119"/>
        <end position="144"/>
    </location>
</feature>
<protein>
    <submittedName>
        <fullName evidence="9">Putative MFS family arabinose efflux permease</fullName>
    </submittedName>
</protein>
<feature type="transmembrane region" description="Helical" evidence="7">
    <location>
        <begin position="378"/>
        <end position="395"/>
    </location>
</feature>
<evidence type="ECO:0000256" key="1">
    <source>
        <dbReference type="ARBA" id="ARBA00004651"/>
    </source>
</evidence>
<feature type="domain" description="Major facilitator superfamily (MFS) profile" evidence="8">
    <location>
        <begin position="16"/>
        <end position="429"/>
    </location>
</feature>
<comment type="subcellular location">
    <subcellularLocation>
        <location evidence="1">Cell membrane</location>
        <topology evidence="1">Multi-pass membrane protein</topology>
    </subcellularLocation>
</comment>
<feature type="transmembrane region" description="Helical" evidence="7">
    <location>
        <begin position="401"/>
        <end position="421"/>
    </location>
</feature>
<evidence type="ECO:0000256" key="5">
    <source>
        <dbReference type="ARBA" id="ARBA00022989"/>
    </source>
</evidence>
<dbReference type="Proteomes" id="UP000295560">
    <property type="component" value="Unassembled WGS sequence"/>
</dbReference>
<sequence length="437" mass="45436">MSEASAQVDPAVRRRAARAAFVGTVLEYYDFSLYGSAAATVFAQVFFPGASPFLGTLQSVATFAVAFLVRPFGGAILGSIGDRIGRQRVLIGTMLVMGLATMAIGLVPGYATIGWAAPVLLVLCRLLQGIGASAEFGGATLVAVEFARPGRRGLFGSLPGTGAGLGGVLGTLMLLAASAVSGPAFLEWGWRIPFLLSGVLVGYGIWLRLRLPETPAFRRVEGAGETTRTPLRDLVRKHPREVVAIIAIVTAQTGFGYFYLVFVVSYASGQVGMSQSQTFAGLLAAQLSGTLLTPVFGALSDRFGRPALILFGLVASAAMAFPLFALIRADFPPGLWIAMILANGVAASAIVATAGTLVTELFGPGIRFSGMGLARETGNMIGAAAVPLLAVQLAYLDAGTWPMSVLLLALSAVGLLGLLAVRTRVRRTDDVPEAARV</sequence>
<evidence type="ECO:0000256" key="4">
    <source>
        <dbReference type="ARBA" id="ARBA00022692"/>
    </source>
</evidence>
<dbReference type="OrthoDB" id="8953821at2"/>
<name>A0A4R1HWS3_PSEEN</name>
<evidence type="ECO:0000256" key="2">
    <source>
        <dbReference type="ARBA" id="ARBA00022448"/>
    </source>
</evidence>
<keyword evidence="3" id="KW-1003">Cell membrane</keyword>
<feature type="transmembrane region" description="Helical" evidence="7">
    <location>
        <begin position="192"/>
        <end position="209"/>
    </location>
</feature>
<keyword evidence="2" id="KW-0813">Transport</keyword>
<organism evidence="9 10">
    <name type="scientific">Pseudonocardia endophytica</name>
    <dbReference type="NCBI Taxonomy" id="401976"/>
    <lineage>
        <taxon>Bacteria</taxon>
        <taxon>Bacillati</taxon>
        <taxon>Actinomycetota</taxon>
        <taxon>Actinomycetes</taxon>
        <taxon>Pseudonocardiales</taxon>
        <taxon>Pseudonocardiaceae</taxon>
        <taxon>Pseudonocardia</taxon>
    </lineage>
</organism>
<proteinExistence type="predicted"/>
<dbReference type="AlphaFoldDB" id="A0A4R1HWS3"/>
<gene>
    <name evidence="9" type="ORF">EV378_5989</name>
</gene>
<keyword evidence="6 7" id="KW-0472">Membrane</keyword>
<keyword evidence="5 7" id="KW-1133">Transmembrane helix</keyword>
<keyword evidence="4 7" id="KW-0812">Transmembrane</keyword>
<dbReference type="InterPro" id="IPR011701">
    <property type="entry name" value="MFS"/>
</dbReference>
<dbReference type="InterPro" id="IPR020846">
    <property type="entry name" value="MFS_dom"/>
</dbReference>
<evidence type="ECO:0000256" key="3">
    <source>
        <dbReference type="ARBA" id="ARBA00022475"/>
    </source>
</evidence>
<feature type="transmembrane region" description="Helical" evidence="7">
    <location>
        <begin position="53"/>
        <end position="77"/>
    </location>
</feature>
<evidence type="ECO:0000259" key="8">
    <source>
        <dbReference type="PROSITE" id="PS50850"/>
    </source>
</evidence>
<evidence type="ECO:0000313" key="9">
    <source>
        <dbReference type="EMBL" id="TCK21992.1"/>
    </source>
</evidence>
<dbReference type="PANTHER" id="PTHR43045:SF1">
    <property type="entry name" value="SHIKIMATE TRANSPORTER"/>
    <property type="match status" value="1"/>
</dbReference>
<dbReference type="PROSITE" id="PS50850">
    <property type="entry name" value="MFS"/>
    <property type="match status" value="1"/>
</dbReference>
<comment type="caution">
    <text evidence="9">The sequence shown here is derived from an EMBL/GenBank/DDBJ whole genome shotgun (WGS) entry which is preliminary data.</text>
</comment>
<feature type="transmembrane region" description="Helical" evidence="7">
    <location>
        <begin position="89"/>
        <end position="113"/>
    </location>
</feature>
<keyword evidence="10" id="KW-1185">Reference proteome</keyword>
<dbReference type="GO" id="GO:0005886">
    <property type="term" value="C:plasma membrane"/>
    <property type="evidence" value="ECO:0007669"/>
    <property type="project" value="UniProtKB-SubCell"/>
</dbReference>
<feature type="transmembrane region" description="Helical" evidence="7">
    <location>
        <begin position="165"/>
        <end position="186"/>
    </location>
</feature>
<feature type="transmembrane region" description="Helical" evidence="7">
    <location>
        <begin position="335"/>
        <end position="358"/>
    </location>
</feature>
<dbReference type="PANTHER" id="PTHR43045">
    <property type="entry name" value="SHIKIMATE TRANSPORTER"/>
    <property type="match status" value="1"/>
</dbReference>